<dbReference type="AlphaFoldDB" id="A0A843THL8"/>
<keyword evidence="10" id="KW-0732">Signal</keyword>
<dbReference type="EC" id="3.2.1.4" evidence="10"/>
<dbReference type="PROSITE" id="PS00698">
    <property type="entry name" value="GH9_3"/>
    <property type="match status" value="1"/>
</dbReference>
<comment type="catalytic activity">
    <reaction evidence="1 10">
        <text>Endohydrolysis of (1-&gt;4)-beta-D-glucosidic linkages in cellulose, lichenin and cereal beta-D-glucans.</text>
        <dbReference type="EC" id="3.2.1.4"/>
    </reaction>
</comment>
<feature type="chain" id="PRO_5033110193" description="Endoglucanase" evidence="10">
    <location>
        <begin position="23"/>
        <end position="494"/>
    </location>
</feature>
<evidence type="ECO:0000256" key="4">
    <source>
        <dbReference type="ARBA" id="ARBA00023001"/>
    </source>
</evidence>
<dbReference type="GO" id="GO:0008810">
    <property type="term" value="F:cellulase activity"/>
    <property type="evidence" value="ECO:0007669"/>
    <property type="project" value="UniProtKB-EC"/>
</dbReference>
<dbReference type="SUPFAM" id="SSF48208">
    <property type="entry name" value="Six-hairpin glycosidases"/>
    <property type="match status" value="1"/>
</dbReference>
<dbReference type="OrthoDB" id="10257085at2759"/>
<dbReference type="FunFam" id="1.50.10.10:FF:000020">
    <property type="entry name" value="Endoglucanase"/>
    <property type="match status" value="1"/>
</dbReference>
<feature type="signal peptide" evidence="10">
    <location>
        <begin position="1"/>
        <end position="22"/>
    </location>
</feature>
<evidence type="ECO:0000313" key="12">
    <source>
        <dbReference type="EMBL" id="MQL70515.1"/>
    </source>
</evidence>
<dbReference type="Pfam" id="PF00759">
    <property type="entry name" value="Glyco_hydro_9"/>
    <property type="match status" value="1"/>
</dbReference>
<sequence>MGRSMAFSFVLLLSLCLQLGSAAVDYKLALSKAILYFEAQRSGKLPSDQRAQWRADSGLRDGGDAGVDLVGGYYDAGDNVKFGFPMAFTVTMLAWSVVKGGSHLKAVGELPHALAAVRWGADYLIKAHPQPDVLYAEVGDGDSDHSCWERPEDMSTPRTAYRVDSSHPGSDIAGETAAAMAAAAIAFRSSDAAYSDELISHAKQLFDFAVKHTGSYSDSLPVAKNFYSSSGYADELLWAAAWLHRATDEQSYLDYIAQSGNTGGTRWMFSWDDKFAGVQALVARLILEKKVPAGGVWAQYKDALDQFVCSCVQKGQNNVKMTPGGVLWWMPWNNLQYVTASMFIVASYSDYLAAGNANLQCSGGTLSPKELIAFARSQVDYILGANPKGMSYMVGFGNNYPQQVHHRGASIVSIKENSAPVSCQGGYNEWYNRNSPNPNTIEGAIVGGPDAGDGYSDARSNYVQSEPATANNAPLVGLLAVLAAGDNLIIIPSP</sequence>
<accession>A0A843THL8</accession>
<keyword evidence="4 10" id="KW-0136">Cellulose degradation</keyword>
<dbReference type="InterPro" id="IPR012341">
    <property type="entry name" value="6hp_glycosidase-like_sf"/>
</dbReference>
<feature type="active site" evidence="9">
    <location>
        <position position="457"/>
    </location>
</feature>
<reference evidence="12" key="1">
    <citation type="submission" date="2017-07" db="EMBL/GenBank/DDBJ databases">
        <title>Taro Niue Genome Assembly and Annotation.</title>
        <authorList>
            <person name="Atibalentja N."/>
            <person name="Keating K."/>
            <person name="Fields C.J."/>
        </authorList>
    </citation>
    <scope>NUCLEOTIDE SEQUENCE</scope>
    <source>
        <strain evidence="12">Niue_2</strain>
        <tissue evidence="12">Leaf</tissue>
    </source>
</reference>
<dbReference type="InterPro" id="IPR001701">
    <property type="entry name" value="Glyco_hydro_9"/>
</dbReference>
<dbReference type="Gene3D" id="1.50.10.10">
    <property type="match status" value="1"/>
</dbReference>
<evidence type="ECO:0000256" key="1">
    <source>
        <dbReference type="ARBA" id="ARBA00000966"/>
    </source>
</evidence>
<evidence type="ECO:0000313" key="13">
    <source>
        <dbReference type="Proteomes" id="UP000652761"/>
    </source>
</evidence>
<evidence type="ECO:0000256" key="3">
    <source>
        <dbReference type="ARBA" id="ARBA00022801"/>
    </source>
</evidence>
<evidence type="ECO:0000256" key="7">
    <source>
        <dbReference type="ARBA" id="ARBA00023326"/>
    </source>
</evidence>
<keyword evidence="7 8" id="KW-0624">Polysaccharide degradation</keyword>
<proteinExistence type="inferred from homology"/>
<comment type="caution">
    <text evidence="12">The sequence shown here is derived from an EMBL/GenBank/DDBJ whole genome shotgun (WGS) entry which is preliminary data.</text>
</comment>
<evidence type="ECO:0000256" key="10">
    <source>
        <dbReference type="RuleBase" id="RU361166"/>
    </source>
</evidence>
<evidence type="ECO:0000256" key="2">
    <source>
        <dbReference type="ARBA" id="ARBA00007072"/>
    </source>
</evidence>
<dbReference type="InterPro" id="IPR018221">
    <property type="entry name" value="Glyco_hydro_9_His_AS"/>
</dbReference>
<feature type="domain" description="Glycoside hydrolase family 9" evidence="11">
    <location>
        <begin position="26"/>
        <end position="479"/>
    </location>
</feature>
<evidence type="ECO:0000256" key="8">
    <source>
        <dbReference type="PROSITE-ProRule" id="PRU10059"/>
    </source>
</evidence>
<keyword evidence="6 8" id="KW-0326">Glycosidase</keyword>
<dbReference type="Proteomes" id="UP000652761">
    <property type="component" value="Unassembled WGS sequence"/>
</dbReference>
<evidence type="ECO:0000256" key="5">
    <source>
        <dbReference type="ARBA" id="ARBA00023277"/>
    </source>
</evidence>
<dbReference type="GO" id="GO:0030245">
    <property type="term" value="P:cellulose catabolic process"/>
    <property type="evidence" value="ECO:0007669"/>
    <property type="project" value="UniProtKB-KW"/>
</dbReference>
<comment type="similarity">
    <text evidence="2 8 10">Belongs to the glycosyl hydrolase 9 (cellulase E) family.</text>
</comment>
<dbReference type="InterPro" id="IPR033126">
    <property type="entry name" value="Glyco_hydro_9_Asp/Glu_AS"/>
</dbReference>
<dbReference type="PROSITE" id="PS00592">
    <property type="entry name" value="GH9_2"/>
    <property type="match status" value="1"/>
</dbReference>
<dbReference type="EMBL" id="NMUH01000071">
    <property type="protein sequence ID" value="MQL70515.1"/>
    <property type="molecule type" value="Genomic_DNA"/>
</dbReference>
<evidence type="ECO:0000256" key="9">
    <source>
        <dbReference type="PROSITE-ProRule" id="PRU10060"/>
    </source>
</evidence>
<evidence type="ECO:0000256" key="6">
    <source>
        <dbReference type="ARBA" id="ARBA00023295"/>
    </source>
</evidence>
<feature type="active site" evidence="9">
    <location>
        <position position="466"/>
    </location>
</feature>
<organism evidence="12 13">
    <name type="scientific">Colocasia esculenta</name>
    <name type="common">Wild taro</name>
    <name type="synonym">Arum esculentum</name>
    <dbReference type="NCBI Taxonomy" id="4460"/>
    <lineage>
        <taxon>Eukaryota</taxon>
        <taxon>Viridiplantae</taxon>
        <taxon>Streptophyta</taxon>
        <taxon>Embryophyta</taxon>
        <taxon>Tracheophyta</taxon>
        <taxon>Spermatophyta</taxon>
        <taxon>Magnoliopsida</taxon>
        <taxon>Liliopsida</taxon>
        <taxon>Araceae</taxon>
        <taxon>Aroideae</taxon>
        <taxon>Colocasieae</taxon>
        <taxon>Colocasia</taxon>
    </lineage>
</organism>
<keyword evidence="13" id="KW-1185">Reference proteome</keyword>
<protein>
    <recommendedName>
        <fullName evidence="10">Endoglucanase</fullName>
        <ecNumber evidence="10">3.2.1.4</ecNumber>
    </recommendedName>
</protein>
<name>A0A843THL8_COLES</name>
<keyword evidence="5 8" id="KW-0119">Carbohydrate metabolism</keyword>
<dbReference type="PANTHER" id="PTHR22298">
    <property type="entry name" value="ENDO-1,4-BETA-GLUCANASE"/>
    <property type="match status" value="1"/>
</dbReference>
<dbReference type="InterPro" id="IPR008928">
    <property type="entry name" value="6-hairpin_glycosidase_sf"/>
</dbReference>
<keyword evidence="3 8" id="KW-0378">Hydrolase</keyword>
<feature type="active site" evidence="8">
    <location>
        <position position="405"/>
    </location>
</feature>
<evidence type="ECO:0000259" key="11">
    <source>
        <dbReference type="Pfam" id="PF00759"/>
    </source>
</evidence>
<gene>
    <name evidence="12" type="ORF">Taro_002827</name>
</gene>